<accession>A0ABU6XPT3</accession>
<keyword evidence="3" id="KW-1185">Reference proteome</keyword>
<protein>
    <submittedName>
        <fullName evidence="2">Uncharacterized protein</fullName>
    </submittedName>
</protein>
<name>A0ABU6XPT3_9FABA</name>
<gene>
    <name evidence="2" type="ORF">PIB30_081475</name>
</gene>
<reference evidence="2 3" key="1">
    <citation type="journal article" date="2023" name="Plants (Basel)">
        <title>Bridging the Gap: Combining Genomics and Transcriptomics Approaches to Understand Stylosanthes scabra, an Orphan Legume from the Brazilian Caatinga.</title>
        <authorList>
            <person name="Ferreira-Neto J.R.C."/>
            <person name="da Silva M.D."/>
            <person name="Binneck E."/>
            <person name="de Melo N.F."/>
            <person name="da Silva R.H."/>
            <person name="de Melo A.L.T.M."/>
            <person name="Pandolfi V."/>
            <person name="Bustamante F.O."/>
            <person name="Brasileiro-Vidal A.C."/>
            <person name="Benko-Iseppon A.M."/>
        </authorList>
    </citation>
    <scope>NUCLEOTIDE SEQUENCE [LARGE SCALE GENOMIC DNA]</scope>
    <source>
        <tissue evidence="2">Leaves</tissue>
    </source>
</reference>
<evidence type="ECO:0000313" key="2">
    <source>
        <dbReference type="EMBL" id="MED6200047.1"/>
    </source>
</evidence>
<evidence type="ECO:0000256" key="1">
    <source>
        <dbReference type="SAM" id="MobiDB-lite"/>
    </source>
</evidence>
<organism evidence="2 3">
    <name type="scientific">Stylosanthes scabra</name>
    <dbReference type="NCBI Taxonomy" id="79078"/>
    <lineage>
        <taxon>Eukaryota</taxon>
        <taxon>Viridiplantae</taxon>
        <taxon>Streptophyta</taxon>
        <taxon>Embryophyta</taxon>
        <taxon>Tracheophyta</taxon>
        <taxon>Spermatophyta</taxon>
        <taxon>Magnoliopsida</taxon>
        <taxon>eudicotyledons</taxon>
        <taxon>Gunneridae</taxon>
        <taxon>Pentapetalae</taxon>
        <taxon>rosids</taxon>
        <taxon>fabids</taxon>
        <taxon>Fabales</taxon>
        <taxon>Fabaceae</taxon>
        <taxon>Papilionoideae</taxon>
        <taxon>50 kb inversion clade</taxon>
        <taxon>dalbergioids sensu lato</taxon>
        <taxon>Dalbergieae</taxon>
        <taxon>Pterocarpus clade</taxon>
        <taxon>Stylosanthes</taxon>
    </lineage>
</organism>
<comment type="caution">
    <text evidence="2">The sequence shown here is derived from an EMBL/GenBank/DDBJ whole genome shotgun (WGS) entry which is preliminary data.</text>
</comment>
<feature type="compositionally biased region" description="Polar residues" evidence="1">
    <location>
        <begin position="1"/>
        <end position="12"/>
    </location>
</feature>
<feature type="region of interest" description="Disordered" evidence="1">
    <location>
        <begin position="1"/>
        <end position="48"/>
    </location>
</feature>
<proteinExistence type="predicted"/>
<evidence type="ECO:0000313" key="3">
    <source>
        <dbReference type="Proteomes" id="UP001341840"/>
    </source>
</evidence>
<dbReference type="Proteomes" id="UP001341840">
    <property type="component" value="Unassembled WGS sequence"/>
</dbReference>
<dbReference type="EMBL" id="JASCZI010212669">
    <property type="protein sequence ID" value="MED6200047.1"/>
    <property type="molecule type" value="Genomic_DNA"/>
</dbReference>
<sequence length="94" mass="10374">MHSPTSPFTPKQTCVHPSPIPHLKTESPTSPMPQRGQNAVHIPHAPLPSFPRVPLPHTPCNLTLNHHHDPPCTTLIASSLHAYHLYHPAPSSYH</sequence>
<feature type="non-terminal residue" evidence="2">
    <location>
        <position position="94"/>
    </location>
</feature>